<proteinExistence type="predicted"/>
<feature type="compositionally biased region" description="Polar residues" evidence="1">
    <location>
        <begin position="300"/>
        <end position="313"/>
    </location>
</feature>
<comment type="caution">
    <text evidence="2">The sequence shown here is derived from an EMBL/GenBank/DDBJ whole genome shotgun (WGS) entry which is preliminary data.</text>
</comment>
<reference evidence="2 3" key="1">
    <citation type="submission" date="2023-03" db="EMBL/GenBank/DDBJ databases">
        <title>High-quality genome of Scylla paramamosain provides insights in environmental adaptation.</title>
        <authorList>
            <person name="Zhang L."/>
        </authorList>
    </citation>
    <scope>NUCLEOTIDE SEQUENCE [LARGE SCALE GENOMIC DNA]</scope>
    <source>
        <strain evidence="2">LZ_2023a</strain>
        <tissue evidence="2">Muscle</tissue>
    </source>
</reference>
<sequence>MHYCTAREIARRRAFFPFQSVRRLGASGESLPRCSLMAVPFGGDAAGGVRRGGHPPARPGPVKHTGTTPAVRLVSRRGGRQGGFQDVRVLCMRKRCPHNQGRDPALCLVTLVVVAAVAAAPKKPTKSFPKKYDAALHSVKDTYSVYHHAADEDMVVPDFSPFRALLPQIPTFPIPEESSYTGLGDAVAEDDMSPPPEDTYSSVSGVNHDALVPPPVSPAPKAPSSYLTYEGPSEEPLRPPPTSTYAQPPKDASGSEVLRSLAAMIQALPHISSYTNYRQAAAAQAEDGGPARQMQPPQQPSSYASVPSQPSPSQDEDGPVVLPLRGLAAPQ</sequence>
<protein>
    <submittedName>
        <fullName evidence="2">Uncharacterized protein</fullName>
    </submittedName>
</protein>
<dbReference type="Proteomes" id="UP001487740">
    <property type="component" value="Unassembled WGS sequence"/>
</dbReference>
<dbReference type="AlphaFoldDB" id="A0AAW0V762"/>
<evidence type="ECO:0000313" key="2">
    <source>
        <dbReference type="EMBL" id="KAK8407846.1"/>
    </source>
</evidence>
<dbReference type="EMBL" id="JARAKH010000001">
    <property type="protein sequence ID" value="KAK8407846.1"/>
    <property type="molecule type" value="Genomic_DNA"/>
</dbReference>
<feature type="region of interest" description="Disordered" evidence="1">
    <location>
        <begin position="282"/>
        <end position="331"/>
    </location>
</feature>
<organism evidence="2 3">
    <name type="scientific">Scylla paramamosain</name>
    <name type="common">Mud crab</name>
    <dbReference type="NCBI Taxonomy" id="85552"/>
    <lineage>
        <taxon>Eukaryota</taxon>
        <taxon>Metazoa</taxon>
        <taxon>Ecdysozoa</taxon>
        <taxon>Arthropoda</taxon>
        <taxon>Crustacea</taxon>
        <taxon>Multicrustacea</taxon>
        <taxon>Malacostraca</taxon>
        <taxon>Eumalacostraca</taxon>
        <taxon>Eucarida</taxon>
        <taxon>Decapoda</taxon>
        <taxon>Pleocyemata</taxon>
        <taxon>Brachyura</taxon>
        <taxon>Eubrachyura</taxon>
        <taxon>Portunoidea</taxon>
        <taxon>Portunidae</taxon>
        <taxon>Portuninae</taxon>
        <taxon>Scylla</taxon>
    </lineage>
</organism>
<accession>A0AAW0V762</accession>
<keyword evidence="3" id="KW-1185">Reference proteome</keyword>
<evidence type="ECO:0000313" key="3">
    <source>
        <dbReference type="Proteomes" id="UP001487740"/>
    </source>
</evidence>
<gene>
    <name evidence="2" type="ORF">O3P69_002405</name>
</gene>
<feature type="compositionally biased region" description="Pro residues" evidence="1">
    <location>
        <begin position="212"/>
        <end position="221"/>
    </location>
</feature>
<feature type="region of interest" description="Disordered" evidence="1">
    <location>
        <begin position="180"/>
        <end position="254"/>
    </location>
</feature>
<name>A0AAW0V762_SCYPA</name>
<evidence type="ECO:0000256" key="1">
    <source>
        <dbReference type="SAM" id="MobiDB-lite"/>
    </source>
</evidence>